<reference evidence="2" key="1">
    <citation type="submission" date="2019-04" db="EMBL/GenBank/DDBJ databases">
        <title>Evolution of Biomass-Degrading Anaerobic Consortia Revealed by Metagenomics.</title>
        <authorList>
            <person name="Peng X."/>
        </authorList>
    </citation>
    <scope>NUCLEOTIDE SEQUENCE</scope>
    <source>
        <strain evidence="2">SIG551</strain>
    </source>
</reference>
<dbReference type="SUPFAM" id="SSF52833">
    <property type="entry name" value="Thioredoxin-like"/>
    <property type="match status" value="1"/>
</dbReference>
<gene>
    <name evidence="2" type="ORF">E7512_00795</name>
</gene>
<evidence type="ECO:0000313" key="2">
    <source>
        <dbReference type="EMBL" id="MBE6832118.1"/>
    </source>
</evidence>
<dbReference type="Proteomes" id="UP000754750">
    <property type="component" value="Unassembled WGS sequence"/>
</dbReference>
<dbReference type="InterPro" id="IPR011767">
    <property type="entry name" value="GLR_AS"/>
</dbReference>
<dbReference type="RefSeq" id="WP_020073123.1">
    <property type="nucleotide sequence ID" value="NZ_JBKWRC010000001.1"/>
</dbReference>
<evidence type="ECO:0000259" key="1">
    <source>
        <dbReference type="Pfam" id="PF01323"/>
    </source>
</evidence>
<dbReference type="GO" id="GO:0016491">
    <property type="term" value="F:oxidoreductase activity"/>
    <property type="evidence" value="ECO:0007669"/>
    <property type="project" value="InterPro"/>
</dbReference>
<dbReference type="InterPro" id="IPR036249">
    <property type="entry name" value="Thioredoxin-like_sf"/>
</dbReference>
<dbReference type="InterPro" id="IPR001853">
    <property type="entry name" value="DSBA-like_thioredoxin_dom"/>
</dbReference>
<dbReference type="EMBL" id="SVNY01000001">
    <property type="protein sequence ID" value="MBE6832118.1"/>
    <property type="molecule type" value="Genomic_DNA"/>
</dbReference>
<comment type="caution">
    <text evidence="2">The sequence shown here is derived from an EMBL/GenBank/DDBJ whole genome shotgun (WGS) entry which is preliminary data.</text>
</comment>
<dbReference type="Pfam" id="PF01323">
    <property type="entry name" value="DSBA"/>
    <property type="match status" value="1"/>
</dbReference>
<dbReference type="PROSITE" id="PS00195">
    <property type="entry name" value="GLUTAREDOXIN_1"/>
    <property type="match status" value="1"/>
</dbReference>
<accession>A0A928KP12</accession>
<protein>
    <recommendedName>
        <fullName evidence="1">DSBA-like thioredoxin domain-containing protein</fullName>
    </recommendedName>
</protein>
<dbReference type="Gene3D" id="3.40.30.10">
    <property type="entry name" value="Glutaredoxin"/>
    <property type="match status" value="1"/>
</dbReference>
<evidence type="ECO:0000313" key="3">
    <source>
        <dbReference type="Proteomes" id="UP000754750"/>
    </source>
</evidence>
<name>A0A928KP12_9FIRM</name>
<feature type="domain" description="DSBA-like thioredoxin" evidence="1">
    <location>
        <begin position="5"/>
        <end position="147"/>
    </location>
</feature>
<proteinExistence type="predicted"/>
<dbReference type="AlphaFoldDB" id="A0A928KP12"/>
<organism evidence="2 3">
    <name type="scientific">Faecalispora sporosphaeroides</name>
    <dbReference type="NCBI Taxonomy" id="1549"/>
    <lineage>
        <taxon>Bacteria</taxon>
        <taxon>Bacillati</taxon>
        <taxon>Bacillota</taxon>
        <taxon>Clostridia</taxon>
        <taxon>Eubacteriales</taxon>
        <taxon>Oscillospiraceae</taxon>
        <taxon>Faecalispora</taxon>
    </lineage>
</organism>
<sequence>MKRELEVFFDYACPYCFRAHGYLTELMPQYPQLGIVWRPCEAHPRPDRYGPHSDLCIQGYFFALENGADALAYHDRMYRAALIDRIDIESVDALADFVRDLVDADAFRLALRQGTYQKALAEANRLAFERSGVWVVPAYRMEGRKIDSVENIGVSKEQLRRFLSQAD</sequence>